<dbReference type="InterPro" id="IPR006016">
    <property type="entry name" value="UspA"/>
</dbReference>
<dbReference type="InterPro" id="IPR014729">
    <property type="entry name" value="Rossmann-like_a/b/a_fold"/>
</dbReference>
<dbReference type="RefSeq" id="WP_344735353.1">
    <property type="nucleotide sequence ID" value="NZ_BAAAZH010000033.1"/>
</dbReference>
<comment type="caution">
    <text evidence="2">The sequence shown here is derived from an EMBL/GenBank/DDBJ whole genome shotgun (WGS) entry which is preliminary data.</text>
</comment>
<dbReference type="EMBL" id="BAAAZH010000033">
    <property type="protein sequence ID" value="GAA4128765.1"/>
    <property type="molecule type" value="Genomic_DNA"/>
</dbReference>
<accession>A0ABP7Y066</accession>
<dbReference type="Pfam" id="PF00582">
    <property type="entry name" value="Usp"/>
    <property type="match status" value="1"/>
</dbReference>
<feature type="domain" description="UspA" evidence="1">
    <location>
        <begin position="71"/>
        <end position="122"/>
    </location>
</feature>
<dbReference type="SUPFAM" id="SSF52402">
    <property type="entry name" value="Adenine nucleotide alpha hydrolases-like"/>
    <property type="match status" value="1"/>
</dbReference>
<dbReference type="Proteomes" id="UP001501495">
    <property type="component" value="Unassembled WGS sequence"/>
</dbReference>
<sequence length="124" mass="13026">MDDVLATVVVGYLAKPEGEAALEAAIEETRRRGGRLLVLWATRETDGDVEALRARLAATGLPFDLHPPTGAEPADDLLAAAEANAASLLVFGLRRRSPVGKLILGSNAQRLLLDATCPVLTVTA</sequence>
<evidence type="ECO:0000313" key="2">
    <source>
        <dbReference type="EMBL" id="GAA4128765.1"/>
    </source>
</evidence>
<organism evidence="2 3">
    <name type="scientific">Nocardioides fonticola</name>
    <dbReference type="NCBI Taxonomy" id="450363"/>
    <lineage>
        <taxon>Bacteria</taxon>
        <taxon>Bacillati</taxon>
        <taxon>Actinomycetota</taxon>
        <taxon>Actinomycetes</taxon>
        <taxon>Propionibacteriales</taxon>
        <taxon>Nocardioidaceae</taxon>
        <taxon>Nocardioides</taxon>
    </lineage>
</organism>
<protein>
    <submittedName>
        <fullName evidence="2">Universal stress protein</fullName>
    </submittedName>
</protein>
<reference evidence="3" key="1">
    <citation type="journal article" date="2019" name="Int. J. Syst. Evol. Microbiol.">
        <title>The Global Catalogue of Microorganisms (GCM) 10K type strain sequencing project: providing services to taxonomists for standard genome sequencing and annotation.</title>
        <authorList>
            <consortium name="The Broad Institute Genomics Platform"/>
            <consortium name="The Broad Institute Genome Sequencing Center for Infectious Disease"/>
            <person name="Wu L."/>
            <person name="Ma J."/>
        </authorList>
    </citation>
    <scope>NUCLEOTIDE SEQUENCE [LARGE SCALE GENOMIC DNA]</scope>
    <source>
        <strain evidence="3">JCM 16703</strain>
    </source>
</reference>
<name>A0ABP7Y066_9ACTN</name>
<evidence type="ECO:0000313" key="3">
    <source>
        <dbReference type="Proteomes" id="UP001501495"/>
    </source>
</evidence>
<keyword evidence="3" id="KW-1185">Reference proteome</keyword>
<evidence type="ECO:0000259" key="1">
    <source>
        <dbReference type="Pfam" id="PF00582"/>
    </source>
</evidence>
<gene>
    <name evidence="2" type="ORF">GCM10022215_40600</name>
</gene>
<dbReference type="Gene3D" id="3.40.50.620">
    <property type="entry name" value="HUPs"/>
    <property type="match status" value="1"/>
</dbReference>
<proteinExistence type="predicted"/>